<dbReference type="Pfam" id="PF00557">
    <property type="entry name" value="Peptidase_M24"/>
    <property type="match status" value="1"/>
</dbReference>
<keyword evidence="1" id="KW-0645">Protease</keyword>
<dbReference type="InterPro" id="IPR036005">
    <property type="entry name" value="Creatinase/aminopeptidase-like"/>
</dbReference>
<protein>
    <submittedName>
        <fullName evidence="7">Putative peptidase</fullName>
        <ecNumber evidence="7">3.4.-.-</ecNumber>
    </submittedName>
</protein>
<evidence type="ECO:0000256" key="5">
    <source>
        <dbReference type="RuleBase" id="RU000590"/>
    </source>
</evidence>
<dbReference type="PANTHER" id="PTHR46112">
    <property type="entry name" value="AMINOPEPTIDASE"/>
    <property type="match status" value="1"/>
</dbReference>
<evidence type="ECO:0000313" key="7">
    <source>
        <dbReference type="EMBL" id="AWT60172.1"/>
    </source>
</evidence>
<dbReference type="PANTHER" id="PTHR46112:SF2">
    <property type="entry name" value="XAA-PRO AMINOPEPTIDASE P-RELATED"/>
    <property type="match status" value="1"/>
</dbReference>
<evidence type="ECO:0000256" key="1">
    <source>
        <dbReference type="ARBA" id="ARBA00022670"/>
    </source>
</evidence>
<dbReference type="EC" id="3.4.-.-" evidence="7"/>
<keyword evidence="3 7" id="KW-0378">Hydrolase</keyword>
<name>A0A2Z4AQL4_9BACT</name>
<evidence type="ECO:0000256" key="2">
    <source>
        <dbReference type="ARBA" id="ARBA00022723"/>
    </source>
</evidence>
<feature type="domain" description="Peptidase M24" evidence="6">
    <location>
        <begin position="150"/>
        <end position="366"/>
    </location>
</feature>
<dbReference type="Gene3D" id="3.90.230.10">
    <property type="entry name" value="Creatinase/methionine aminopeptidase superfamily"/>
    <property type="match status" value="1"/>
</dbReference>
<keyword evidence="4" id="KW-0482">Metalloprotease</keyword>
<dbReference type="GO" id="GO:0046872">
    <property type="term" value="F:metal ion binding"/>
    <property type="evidence" value="ECO:0007669"/>
    <property type="project" value="UniProtKB-KW"/>
</dbReference>
<sequence length="387" mass="42901">MSLPQTMKVKSAKDRSILIYAESDSNADQLYFGGVFVPDPFISFSRNSEKYAVVSALEYARVREESDFDEVLALEEWMTRARKQFRREQCGVAEIIRLLAREFGISSFHIAEDFPAGLAFRLRSAGMRLIVSEGPLFPEREIKSDLEASAIRKGNQASASGIRVAERMLRQSVVKNGRIYSSGRLLTSERLQEAIEIACIEKGAVASGTIVAGGDQGCDPHCRGSGPLWPNELIIIDVFPRVKNSGYYGDMTRTFLKGRPSDRQRELVSCVKEAQTLALKSLKPGIAGSKVHSLVQNHFERKGFNTGKKGGVNEGFFHGTGHGLGLEVHELPRAGRQGEKLRTGSVVTIEPGLYYRGLGGCRIEDVARLRTGGSELLSKYHYRWVIR</sequence>
<dbReference type="InterPro" id="IPR001131">
    <property type="entry name" value="Peptidase_M24B_aminopep-P_CS"/>
</dbReference>
<dbReference type="GO" id="GO:0008237">
    <property type="term" value="F:metallopeptidase activity"/>
    <property type="evidence" value="ECO:0007669"/>
    <property type="project" value="UniProtKB-KW"/>
</dbReference>
<dbReference type="EMBL" id="CP029803">
    <property type="protein sequence ID" value="AWT60172.1"/>
    <property type="molecule type" value="Genomic_DNA"/>
</dbReference>
<dbReference type="KEGG" id="mtar:DF168_01374"/>
<accession>A0A2Z4AQL4</accession>
<gene>
    <name evidence="7" type="ORF">DF168_01374</name>
</gene>
<evidence type="ECO:0000256" key="4">
    <source>
        <dbReference type="ARBA" id="ARBA00023049"/>
    </source>
</evidence>
<dbReference type="SUPFAM" id="SSF55920">
    <property type="entry name" value="Creatinase/aminopeptidase"/>
    <property type="match status" value="1"/>
</dbReference>
<evidence type="ECO:0000313" key="8">
    <source>
        <dbReference type="Proteomes" id="UP000247465"/>
    </source>
</evidence>
<dbReference type="Proteomes" id="UP000247465">
    <property type="component" value="Chromosome"/>
</dbReference>
<dbReference type="GO" id="GO:0006508">
    <property type="term" value="P:proteolysis"/>
    <property type="evidence" value="ECO:0007669"/>
    <property type="project" value="UniProtKB-KW"/>
</dbReference>
<dbReference type="InterPro" id="IPR000994">
    <property type="entry name" value="Pept_M24"/>
</dbReference>
<keyword evidence="2 5" id="KW-0479">Metal-binding</keyword>
<organism evidence="7 8">
    <name type="scientific">Candidatus Moanibacter tarae</name>
    <dbReference type="NCBI Taxonomy" id="2200854"/>
    <lineage>
        <taxon>Bacteria</taxon>
        <taxon>Pseudomonadati</taxon>
        <taxon>Verrucomicrobiota</taxon>
        <taxon>Opitutia</taxon>
        <taxon>Puniceicoccales</taxon>
        <taxon>Puniceicoccales incertae sedis</taxon>
        <taxon>Candidatus Moanibacter</taxon>
    </lineage>
</organism>
<evidence type="ECO:0000256" key="3">
    <source>
        <dbReference type="ARBA" id="ARBA00022801"/>
    </source>
</evidence>
<comment type="similarity">
    <text evidence="5">Belongs to the peptidase M24B family.</text>
</comment>
<dbReference type="PROSITE" id="PS00491">
    <property type="entry name" value="PROLINE_PEPTIDASE"/>
    <property type="match status" value="1"/>
</dbReference>
<dbReference type="InterPro" id="IPR050659">
    <property type="entry name" value="Peptidase_M24B"/>
</dbReference>
<evidence type="ECO:0000259" key="6">
    <source>
        <dbReference type="Pfam" id="PF00557"/>
    </source>
</evidence>
<dbReference type="AlphaFoldDB" id="A0A2Z4AQL4"/>
<proteinExistence type="inferred from homology"/>
<reference evidence="7 8" key="1">
    <citation type="submission" date="2018-06" db="EMBL/GenBank/DDBJ databases">
        <title>Draft Genome Sequence of a Novel Marine Bacterium Related to the Verrucomicrobia.</title>
        <authorList>
            <person name="Vosseberg J."/>
            <person name="Martijn J."/>
            <person name="Ettema T.J.G."/>
        </authorList>
    </citation>
    <scope>NUCLEOTIDE SEQUENCE [LARGE SCALE GENOMIC DNA]</scope>
    <source>
        <strain evidence="7">TARA_B100001123</strain>
    </source>
</reference>